<keyword evidence="6 13" id="KW-0732">Signal</keyword>
<feature type="transmembrane region" description="Helical" evidence="12">
    <location>
        <begin position="986"/>
        <end position="1010"/>
    </location>
</feature>
<evidence type="ECO:0000256" key="7">
    <source>
        <dbReference type="ARBA" id="ARBA00022737"/>
    </source>
</evidence>
<dbReference type="AlphaFoldDB" id="A0AAN9NJF3"/>
<dbReference type="PANTHER" id="PTHR48062">
    <property type="entry name" value="RECEPTOR-LIKE PROTEIN 14"/>
    <property type="match status" value="1"/>
</dbReference>
<proteinExistence type="inferred from homology"/>
<comment type="caution">
    <text evidence="14">The sequence shown here is derived from an EMBL/GenBank/DDBJ whole genome shotgun (WGS) entry which is preliminary data.</text>
</comment>
<evidence type="ECO:0000256" key="6">
    <source>
        <dbReference type="ARBA" id="ARBA00022729"/>
    </source>
</evidence>
<dbReference type="EMBL" id="JAYMYR010000003">
    <property type="protein sequence ID" value="KAK7373841.1"/>
    <property type="molecule type" value="Genomic_DNA"/>
</dbReference>
<feature type="chain" id="PRO_5042872638" description="Leucine-rich repeat-containing N-terminal plant-type domain-containing protein" evidence="13">
    <location>
        <begin position="24"/>
        <end position="1030"/>
    </location>
</feature>
<evidence type="ECO:0000256" key="4">
    <source>
        <dbReference type="ARBA" id="ARBA00022614"/>
    </source>
</evidence>
<evidence type="ECO:0000256" key="11">
    <source>
        <dbReference type="ARBA" id="ARBA00023180"/>
    </source>
</evidence>
<comment type="subcellular location">
    <subcellularLocation>
        <location evidence="1">Cell membrane</location>
    </subcellularLocation>
</comment>
<keyword evidence="5 12" id="KW-0812">Transmembrane</keyword>
<dbReference type="InterPro" id="IPR032675">
    <property type="entry name" value="LRR_dom_sf"/>
</dbReference>
<accession>A0AAN9NJF3</accession>
<evidence type="ECO:0000256" key="12">
    <source>
        <dbReference type="SAM" id="Phobius"/>
    </source>
</evidence>
<comment type="similarity">
    <text evidence="2">Belongs to the RLP family.</text>
</comment>
<dbReference type="PRINTS" id="PR00019">
    <property type="entry name" value="LEURICHRPT"/>
</dbReference>
<keyword evidence="7" id="KW-0677">Repeat</keyword>
<dbReference type="FunFam" id="3.80.10.10:FF:000213">
    <property type="entry name" value="Tyrosine-sulfated glycopeptide receptor 1"/>
    <property type="match status" value="1"/>
</dbReference>
<evidence type="ECO:0000256" key="3">
    <source>
        <dbReference type="ARBA" id="ARBA00022475"/>
    </source>
</evidence>
<evidence type="ECO:0000256" key="9">
    <source>
        <dbReference type="ARBA" id="ARBA00023136"/>
    </source>
</evidence>
<evidence type="ECO:0000256" key="2">
    <source>
        <dbReference type="ARBA" id="ARBA00009592"/>
    </source>
</evidence>
<dbReference type="InterPro" id="IPR003591">
    <property type="entry name" value="Leu-rich_rpt_typical-subtyp"/>
</dbReference>
<dbReference type="GO" id="GO:0005886">
    <property type="term" value="C:plasma membrane"/>
    <property type="evidence" value="ECO:0007669"/>
    <property type="project" value="UniProtKB-SubCell"/>
</dbReference>
<keyword evidence="15" id="KW-1185">Reference proteome</keyword>
<evidence type="ECO:0000313" key="14">
    <source>
        <dbReference type="EMBL" id="KAK7373841.1"/>
    </source>
</evidence>
<keyword evidence="11" id="KW-0325">Glycoprotein</keyword>
<dbReference type="Pfam" id="PF13855">
    <property type="entry name" value="LRR_8"/>
    <property type="match status" value="3"/>
</dbReference>
<dbReference type="SMART" id="SM00369">
    <property type="entry name" value="LRR_TYP"/>
    <property type="match status" value="10"/>
</dbReference>
<dbReference type="Pfam" id="PF00560">
    <property type="entry name" value="LRR_1"/>
    <property type="match status" value="6"/>
</dbReference>
<evidence type="ECO:0000256" key="1">
    <source>
        <dbReference type="ARBA" id="ARBA00004236"/>
    </source>
</evidence>
<dbReference type="FunFam" id="3.80.10.10:FF:000041">
    <property type="entry name" value="LRR receptor-like serine/threonine-protein kinase ERECTA"/>
    <property type="match status" value="1"/>
</dbReference>
<dbReference type="PANTHER" id="PTHR48062:SF21">
    <property type="entry name" value="RECEPTOR-LIKE PROTEIN 12"/>
    <property type="match status" value="1"/>
</dbReference>
<keyword evidence="8 12" id="KW-1133">Transmembrane helix</keyword>
<keyword evidence="3" id="KW-1003">Cell membrane</keyword>
<sequence length="1030" mass="116159">MKKSSVFTFSLILVLLRALCCEGCWKHEKEALININSVYFDNNLPWVDTTDCCKWDRVECNSTSGRVVKLDLSRGINYPALGLWLLNYSHFLVFEDMKNLNLSSNDISSCVETEALGLNHLEILDLSYNFGVNILSCVLESSSLKVLYLKTNKLDATSYQGLFSKLINLEVVDMTMCEFSDDDDIASALSALPSLKSLNLEFCTQLNRRSLHSFSKLKTLEILDLAMVEFEDSNLHSSGRFHHLSLNVFLNMVQESYENVLRHHLTTTNNWKYHADKEEFAWPSNLQFLGLSGNNFSNEVFSSLSGLRHLKFLDISRNQLKGSLDISGLSSSNLEILDFSQNDITNFVVNQDWPGLKMLKELSISYNEFKGPLQPYFANFSSLRKLNLSNNNFTGNIGSSLASLTSLEYLAFDGNQFEVPISFTLFFNHSNLKFIYGNGNKVILDSHSSMKKWVPKFQLQVLSLSSTTESHSLPIPSFLHYQYNLTYLDFTGCKLEGEFPKWLLENNTKMTYLVLKNCSFTQFQPPSYPHLHLAEMKVSDNSISGQITRYNISSFFPNLEILDMSENAINGSIPREFGRMKLLQTLDLSNNHLSGEIPHELSNMSSLQTLDLSHNQLTKFIFGVGHQSTGSISSLDISNNQLVGKIPSLIKNMSGLEHLSMSNNHFEGSIPLELAELKNLIYLDLSQNNLIGVIPPFVNSSVNTIHLNNNHLSGLSKRTFRGSSSLKLLELSHNEVTHSIQDMVEDLSFTELKILLLKGNHFNGDIPSQLCKLKDLSILDLSQNNLTGVIPKCLGRMPFYNEYPEELERLLHGIIRSPYSRFDRQLPNVQERANFTSKRRTDTYVGSILAYMSAIDLSHNKLKGNIPSEIGNLTRILSLDLSHNFLTGKIPTTFSKLHQTESLDLSFNKLSGEIPTQLSELTFLSSFNVSYNNLSGAIERKGQFLTFEESCFTGNPLLCGPPLARSCNPAPVVLPNDSDSGSWVDMLVFCVTFAVSYTSFLLVTAAALYINPYWRQLSFYYAELVSLNCY</sequence>
<evidence type="ECO:0000313" key="15">
    <source>
        <dbReference type="Proteomes" id="UP001374584"/>
    </source>
</evidence>
<dbReference type="InterPro" id="IPR051502">
    <property type="entry name" value="RLP_Defense_Trigger"/>
</dbReference>
<dbReference type="SMART" id="SM00365">
    <property type="entry name" value="LRR_SD22"/>
    <property type="match status" value="8"/>
</dbReference>
<evidence type="ECO:0008006" key="16">
    <source>
        <dbReference type="Google" id="ProtNLM"/>
    </source>
</evidence>
<feature type="signal peptide" evidence="13">
    <location>
        <begin position="1"/>
        <end position="23"/>
    </location>
</feature>
<evidence type="ECO:0000256" key="5">
    <source>
        <dbReference type="ARBA" id="ARBA00022692"/>
    </source>
</evidence>
<keyword evidence="4" id="KW-0433">Leucine-rich repeat</keyword>
<reference evidence="14 15" key="1">
    <citation type="submission" date="2024-01" db="EMBL/GenBank/DDBJ databases">
        <title>The genomes of 5 underutilized Papilionoideae crops provide insights into root nodulation and disease resistanc.</title>
        <authorList>
            <person name="Jiang F."/>
        </authorList>
    </citation>
    <scope>NUCLEOTIDE SEQUENCE [LARGE SCALE GENOMIC DNA]</scope>
    <source>
        <strain evidence="14">JINMINGXINNONG_FW02</strain>
        <tissue evidence="14">Leaves</tissue>
    </source>
</reference>
<organism evidence="14 15">
    <name type="scientific">Phaseolus coccineus</name>
    <name type="common">Scarlet runner bean</name>
    <name type="synonym">Phaseolus multiflorus</name>
    <dbReference type="NCBI Taxonomy" id="3886"/>
    <lineage>
        <taxon>Eukaryota</taxon>
        <taxon>Viridiplantae</taxon>
        <taxon>Streptophyta</taxon>
        <taxon>Embryophyta</taxon>
        <taxon>Tracheophyta</taxon>
        <taxon>Spermatophyta</taxon>
        <taxon>Magnoliopsida</taxon>
        <taxon>eudicotyledons</taxon>
        <taxon>Gunneridae</taxon>
        <taxon>Pentapetalae</taxon>
        <taxon>rosids</taxon>
        <taxon>fabids</taxon>
        <taxon>Fabales</taxon>
        <taxon>Fabaceae</taxon>
        <taxon>Papilionoideae</taxon>
        <taxon>50 kb inversion clade</taxon>
        <taxon>NPAAA clade</taxon>
        <taxon>indigoferoid/millettioid clade</taxon>
        <taxon>Phaseoleae</taxon>
        <taxon>Phaseolus</taxon>
    </lineage>
</organism>
<gene>
    <name evidence="14" type="ORF">VNO80_07261</name>
</gene>
<dbReference type="PROSITE" id="PS51450">
    <property type="entry name" value="LRR"/>
    <property type="match status" value="1"/>
</dbReference>
<evidence type="ECO:0000256" key="10">
    <source>
        <dbReference type="ARBA" id="ARBA00023170"/>
    </source>
</evidence>
<dbReference type="InterPro" id="IPR001611">
    <property type="entry name" value="Leu-rich_rpt"/>
</dbReference>
<evidence type="ECO:0000256" key="13">
    <source>
        <dbReference type="SAM" id="SignalP"/>
    </source>
</evidence>
<evidence type="ECO:0000256" key="8">
    <source>
        <dbReference type="ARBA" id="ARBA00022989"/>
    </source>
</evidence>
<name>A0AAN9NJF3_PHACN</name>
<keyword evidence="9 12" id="KW-0472">Membrane</keyword>
<dbReference type="Proteomes" id="UP001374584">
    <property type="component" value="Unassembled WGS sequence"/>
</dbReference>
<dbReference type="Gene3D" id="3.80.10.10">
    <property type="entry name" value="Ribonuclease Inhibitor"/>
    <property type="match status" value="2"/>
</dbReference>
<keyword evidence="10" id="KW-0675">Receptor</keyword>
<dbReference type="SUPFAM" id="SSF52058">
    <property type="entry name" value="L domain-like"/>
    <property type="match status" value="4"/>
</dbReference>
<protein>
    <recommendedName>
        <fullName evidence="16">Leucine-rich repeat-containing N-terminal plant-type domain-containing protein</fullName>
    </recommendedName>
</protein>